<accession>A0A655ESF8</accession>
<dbReference type="EMBL" id="CQPC01000156">
    <property type="protein sequence ID" value="CNV33206.1"/>
    <property type="molecule type" value="Genomic_DNA"/>
</dbReference>
<evidence type="ECO:0000313" key="2">
    <source>
        <dbReference type="Proteomes" id="UP000039541"/>
    </source>
</evidence>
<name>A0A655ESF8_SALET</name>
<protein>
    <submittedName>
        <fullName evidence="1">Cytochrome c-type biogenesis protein H1</fullName>
    </submittedName>
</protein>
<organism evidence="1 2">
    <name type="scientific">Salmonella enterica subsp. enterica serovar Bovismorbificans</name>
    <dbReference type="NCBI Taxonomy" id="58097"/>
    <lineage>
        <taxon>Bacteria</taxon>
        <taxon>Pseudomonadati</taxon>
        <taxon>Pseudomonadota</taxon>
        <taxon>Gammaproteobacteria</taxon>
        <taxon>Enterobacterales</taxon>
        <taxon>Enterobacteriaceae</taxon>
        <taxon>Salmonella</taxon>
    </lineage>
</organism>
<dbReference type="Proteomes" id="UP000039541">
    <property type="component" value="Unassembled WGS sequence"/>
</dbReference>
<dbReference type="AlphaFoldDB" id="A0A655ESF8"/>
<gene>
    <name evidence="1" type="ORF">ERS008202_05008</name>
</gene>
<evidence type="ECO:0000313" key="1">
    <source>
        <dbReference type="EMBL" id="CNV33206.1"/>
    </source>
</evidence>
<sequence>MARLALGLRTRLQNDAGNVEGWLDDAEAAAGG</sequence>
<proteinExistence type="predicted"/>
<reference evidence="1 2" key="1">
    <citation type="submission" date="2015-03" db="EMBL/GenBank/DDBJ databases">
        <authorList>
            <consortium name="Pathogen Informatics"/>
        </authorList>
    </citation>
    <scope>NUCLEOTIDE SEQUENCE [LARGE SCALE GENOMIC DNA]</scope>
    <source>
        <strain evidence="1 2">3476</strain>
    </source>
</reference>